<dbReference type="AlphaFoldDB" id="A0A7M5WQC9"/>
<feature type="compositionally biased region" description="Basic and acidic residues" evidence="1">
    <location>
        <begin position="610"/>
        <end position="619"/>
    </location>
</feature>
<evidence type="ECO:0000313" key="3">
    <source>
        <dbReference type="Proteomes" id="UP000594262"/>
    </source>
</evidence>
<sequence length="638" mass="72463">LLESNSNSTLHAFAVEGSPDPRYIKFFNNGSVQEYLGLDIHRINGEMKANRALCLPATLTYETQTMGEVLQFFDDNFEGSLSICLATLGAVVIAQIFNFLKEEIEGVPTPVLFGKPGQTKSCVAGLAFACIGLFDKTQDNTAYGIKKLITSSEDTPIWLEDQDDFSVFQDVNMTVFNQTSRETGKDHFDPPNAMPIITTNGFWHKAGKDFNLQRVLGRTVVLYFEKDDDDEDDTESEDNEEDIAELHRFEKKLKQLKKKANNSFVFINCLRWEMENFEDKPLHLQIVQPAMKPLQRILDRRSLKNYSLLINATGKILEKCGRSEQQIKDFANGYVATVESFYKNLDAFMAPKSANTNTGSRKPVISKPNLLHIFDYIRSAVHMEVDEMCIKKAKSRCDCGNQISFAFKNIMKAIDHRQLTPTEIKLMKAQISTANLGCVSHNVKHTIGQKQYAGVHISVQKLPEDLRAYFSKGTDKTVFDEKAESRPKEKAQSFEEAIFEEKAQSFEVAVFDEKAESRPKEKAQSFEEAIFEEKAQSFEEAVFDEKAESRPKGKAQSSKEAIFEEKAQLYKEAVLKEKAESSEEEMTDTAIVDKDHDTYEANKKPRTSKRKTETEKLHDSLSSTNLSERTRMKKLKVK</sequence>
<feature type="region of interest" description="Disordered" evidence="1">
    <location>
        <begin position="576"/>
        <end position="638"/>
    </location>
</feature>
<evidence type="ECO:0000313" key="2">
    <source>
        <dbReference type="EnsemblMetazoa" id="CLYHEMP001435.1"/>
    </source>
</evidence>
<evidence type="ECO:0000256" key="1">
    <source>
        <dbReference type="SAM" id="MobiDB-lite"/>
    </source>
</evidence>
<dbReference type="EnsemblMetazoa" id="CLYHEMT001435.1">
    <property type="protein sequence ID" value="CLYHEMP001435.1"/>
    <property type="gene ID" value="CLYHEMG001435"/>
</dbReference>
<feature type="compositionally biased region" description="Basic and acidic residues" evidence="1">
    <location>
        <begin position="591"/>
        <end position="603"/>
    </location>
</feature>
<protein>
    <submittedName>
        <fullName evidence="2">Uncharacterized protein</fullName>
    </submittedName>
</protein>
<feature type="region of interest" description="Disordered" evidence="1">
    <location>
        <begin position="541"/>
        <end position="560"/>
    </location>
</feature>
<name>A0A7M5WQC9_9CNID</name>
<organism evidence="2 3">
    <name type="scientific">Clytia hemisphaerica</name>
    <dbReference type="NCBI Taxonomy" id="252671"/>
    <lineage>
        <taxon>Eukaryota</taxon>
        <taxon>Metazoa</taxon>
        <taxon>Cnidaria</taxon>
        <taxon>Hydrozoa</taxon>
        <taxon>Hydroidolina</taxon>
        <taxon>Leptothecata</taxon>
        <taxon>Obeliida</taxon>
        <taxon>Clytiidae</taxon>
        <taxon>Clytia</taxon>
    </lineage>
</organism>
<feature type="compositionally biased region" description="Basic and acidic residues" evidence="1">
    <location>
        <begin position="541"/>
        <end position="551"/>
    </location>
</feature>
<accession>A0A7M5WQC9</accession>
<proteinExistence type="predicted"/>
<reference evidence="2" key="1">
    <citation type="submission" date="2021-01" db="UniProtKB">
        <authorList>
            <consortium name="EnsemblMetazoa"/>
        </authorList>
    </citation>
    <scope>IDENTIFICATION</scope>
</reference>
<keyword evidence="3" id="KW-1185">Reference proteome</keyword>
<dbReference type="Proteomes" id="UP000594262">
    <property type="component" value="Unplaced"/>
</dbReference>